<evidence type="ECO:0000256" key="2">
    <source>
        <dbReference type="ARBA" id="ARBA00022801"/>
    </source>
</evidence>
<dbReference type="EMBL" id="JAPFFF010000005">
    <property type="protein sequence ID" value="KAK8890039.1"/>
    <property type="molecule type" value="Genomic_DNA"/>
</dbReference>
<keyword evidence="1" id="KW-0479">Metal-binding</keyword>
<dbReference type="SUPFAM" id="SSF55781">
    <property type="entry name" value="GAF domain-like"/>
    <property type="match status" value="2"/>
</dbReference>
<dbReference type="PANTHER" id="PTHR11347">
    <property type="entry name" value="CYCLIC NUCLEOTIDE PHOSPHODIESTERASE"/>
    <property type="match status" value="1"/>
</dbReference>
<dbReference type="InterPro" id="IPR023088">
    <property type="entry name" value="PDEase"/>
</dbReference>
<dbReference type="Pfam" id="PF00233">
    <property type="entry name" value="PDEase_I"/>
    <property type="match status" value="1"/>
</dbReference>
<name>A0ABR2KFY9_9EUKA</name>
<accession>A0ABR2KFY9</accession>
<dbReference type="PRINTS" id="PR00387">
    <property type="entry name" value="PDIESTERASE1"/>
</dbReference>
<feature type="domain" description="PDEase" evidence="4">
    <location>
        <begin position="851"/>
        <end position="1166"/>
    </location>
</feature>
<dbReference type="PROSITE" id="PS51845">
    <property type="entry name" value="PDEASE_I_2"/>
    <property type="match status" value="1"/>
</dbReference>
<keyword evidence="6" id="KW-1185">Reference proteome</keyword>
<dbReference type="InterPro" id="IPR036971">
    <property type="entry name" value="PDEase_catalytic_dom_sf"/>
</dbReference>
<organism evidence="5 6">
    <name type="scientific">Tritrichomonas musculus</name>
    <dbReference type="NCBI Taxonomy" id="1915356"/>
    <lineage>
        <taxon>Eukaryota</taxon>
        <taxon>Metamonada</taxon>
        <taxon>Parabasalia</taxon>
        <taxon>Tritrichomonadida</taxon>
        <taxon>Tritrichomonadidae</taxon>
        <taxon>Tritrichomonas</taxon>
    </lineage>
</organism>
<dbReference type="InterPro" id="IPR003607">
    <property type="entry name" value="HD/PDEase_dom"/>
</dbReference>
<dbReference type="InterPro" id="IPR002073">
    <property type="entry name" value="PDEase_catalytic_dom"/>
</dbReference>
<dbReference type="CDD" id="cd00077">
    <property type="entry name" value="HDc"/>
    <property type="match status" value="1"/>
</dbReference>
<comment type="caution">
    <text evidence="5">The sequence shown here is derived from an EMBL/GenBank/DDBJ whole genome shotgun (WGS) entry which is preliminary data.</text>
</comment>
<sequence length="1166" mass="134769">MASKPSPKQCVKIGTAKFPTLANLTVPDVGRNNTIVTPQRKKNLGPQEPNSDLLINLNKLQQQFQKTSRNLEGQIDVMNERINFFESNILRNKEDVTSIKEKISRFTCNSLEKDIKTDENQIKAEAQELSPDTIVDYLQNKPIILNIFLNQSKNNENKLPENNEQNSINNNMTSDLFDEFTKFLSDETKPLFIRYSIQQLNRFSRCFNIFTELIQKTKEISFFDSLTELVKKIYNSNNSLIFIKSSKLGHFSCYFESKEMQIIVSDSKTTISDVIETGECKTYTDPSSSPFYSPSFDPLFNPNNKSLLLIPISNKAVIYILHTDPLSFCFTNEDCAVGSLLSILLEPLLHDHLNHQMITDEMQRRNELAKFENEITKISHFYDLILFLQESIRNRLRVKNTQLFLIDENEIFTYFVNQERMQILKKSYDKRGIIQYISKNKRYITVNKLNKVTVPSYDEEIDSWSKDQPFSAYPIFGSSNEVTSVICISGKDVLNKFNEWDNEFMQSITPVLGLIVQRCIENEKKIEEVQTKVDLTRFPISFSSLKSDIFIQPDFLRLIGMEIEDILHCEWLSIFINTKFELSLHNHQVYQKPIISVSFSSKFFGKKENGKDDQKEFNFTDVSRIPGFEVGDCDEIENPSSFILVTHNDITICAINAKTRVGHFIDIHKTILKAFASVITVARDINELQSSILSSRLAIQSLNLVIEICQKSIKGEIPFKVLITSLCEMAKIDNYSIYKRVKLNRTFRPIISSIENFDETEISDSDPLIKLAVEKNSNFEIGDKKFDSKIQDPNNESKIVMISTIEKNDCYLFFFGKEKIKDEIFALLSKLTAVIKAFYENYILTSKREILTISNMNKIEVYNSSINKNYLCGLSFISTSLSESQQIEALLLMIKELKIMEVLQTDFYKLSLILYEIRDKYKKVPYHNFSHAVDVSQFVYMSLIKGKLLDSFEPIEIVALFLASICHDISHDGIDSTTMTNCNSALSFSFGILSPLERNHAFIASELLKKTDISQIIDNQHFWEFFVNVIIATDITRSSEFLTKFNNQFIDNGKFDKTNKDHRLLLAQFIVICGNISNCIRPFEFASLMAERINQERSSQIEYENNHDYQRKDESNNRKLQEIEVDFIEKTASSLFKAFNIFIPDIGNIQKILNENTEKWKKYNPP</sequence>
<keyword evidence="3" id="KW-0175">Coiled coil</keyword>
<reference evidence="5 6" key="1">
    <citation type="submission" date="2024-04" db="EMBL/GenBank/DDBJ databases">
        <title>Tritrichomonas musculus Genome.</title>
        <authorList>
            <person name="Alves-Ferreira E."/>
            <person name="Grigg M."/>
            <person name="Lorenzi H."/>
            <person name="Galac M."/>
        </authorList>
    </citation>
    <scope>NUCLEOTIDE SEQUENCE [LARGE SCALE GENOMIC DNA]</scope>
    <source>
        <strain evidence="5 6">EAF2021</strain>
    </source>
</reference>
<dbReference type="Gene3D" id="3.30.450.40">
    <property type="match status" value="2"/>
</dbReference>
<protein>
    <recommendedName>
        <fullName evidence="4">PDEase domain-containing protein</fullName>
    </recommendedName>
</protein>
<evidence type="ECO:0000259" key="4">
    <source>
        <dbReference type="PROSITE" id="PS51845"/>
    </source>
</evidence>
<dbReference type="Proteomes" id="UP001470230">
    <property type="component" value="Unassembled WGS sequence"/>
</dbReference>
<dbReference type="Gene3D" id="1.10.1300.10">
    <property type="entry name" value="3'5'-cyclic nucleotide phosphodiesterase, catalytic domain"/>
    <property type="match status" value="1"/>
</dbReference>
<keyword evidence="2" id="KW-0378">Hydrolase</keyword>
<evidence type="ECO:0000313" key="5">
    <source>
        <dbReference type="EMBL" id="KAK8890039.1"/>
    </source>
</evidence>
<dbReference type="SUPFAM" id="SSF109604">
    <property type="entry name" value="HD-domain/PDEase-like"/>
    <property type="match status" value="1"/>
</dbReference>
<dbReference type="InterPro" id="IPR029016">
    <property type="entry name" value="GAF-like_dom_sf"/>
</dbReference>
<feature type="coiled-coil region" evidence="3">
    <location>
        <begin position="50"/>
        <end position="128"/>
    </location>
</feature>
<evidence type="ECO:0000313" key="6">
    <source>
        <dbReference type="Proteomes" id="UP001470230"/>
    </source>
</evidence>
<proteinExistence type="predicted"/>
<evidence type="ECO:0000256" key="3">
    <source>
        <dbReference type="SAM" id="Coils"/>
    </source>
</evidence>
<gene>
    <name evidence="5" type="ORF">M9Y10_034798</name>
</gene>
<evidence type="ECO:0000256" key="1">
    <source>
        <dbReference type="ARBA" id="ARBA00022723"/>
    </source>
</evidence>